<protein>
    <recommendedName>
        <fullName evidence="3 8">Glutamyl-tRNA reductase</fullName>
        <shortName evidence="8">GluTR</shortName>
        <ecNumber evidence="3 8">1.2.1.70</ecNumber>
    </recommendedName>
</protein>
<keyword evidence="6 8" id="KW-0627">Porphyrin biosynthesis</keyword>
<evidence type="ECO:0000259" key="14">
    <source>
        <dbReference type="Pfam" id="PF00745"/>
    </source>
</evidence>
<dbReference type="Gene3D" id="3.30.460.30">
    <property type="entry name" value="Glutamyl-tRNA reductase, N-terminal domain"/>
    <property type="match status" value="1"/>
</dbReference>
<feature type="domain" description="Tetrapyrrole biosynthesis glutamyl-tRNA reductase dimerisation" evidence="14">
    <location>
        <begin position="318"/>
        <end position="414"/>
    </location>
</feature>
<dbReference type="EMBL" id="JAASRN010000002">
    <property type="protein sequence ID" value="NIK74393.1"/>
    <property type="molecule type" value="Genomic_DNA"/>
</dbReference>
<organism evidence="17 18">
    <name type="scientific">Thermonema lapsum</name>
    <dbReference type="NCBI Taxonomy" id="28195"/>
    <lineage>
        <taxon>Bacteria</taxon>
        <taxon>Pseudomonadati</taxon>
        <taxon>Bacteroidota</taxon>
        <taxon>Cytophagia</taxon>
        <taxon>Cytophagales</taxon>
        <taxon>Thermonemataceae</taxon>
        <taxon>Thermonema</taxon>
    </lineage>
</organism>
<sequence>MLYGFKALTLTYHTAPVEVRERYAFNEAEAKQLLQMLHEQGLQEAMVLSTCNRTEIYYSSDKPQEALLFYALGMLKNYPIEQDKQYFSHISDQKEAVRHLFEVALGLDSQVLGDLQIINQVKKAYQWAADLNMAGPFLHRLMHTIFFVNKKVVQQTAFHDGAASTSYAAVEIADEISTAIHEPVILVVGVGEIGADVCRNLVGRPIGEVIITNRTYEKALELAKETGFRAEPFEKLDECLQKADIIISSVGMSQPLFSKERVAALSPFASFKYFIDLAIPRSVAKEVEDLPGMVVYNVDDISRRVQESIEARKSAIPQVRALMEEGLAEFEDWSKEMEVSPTIKKLKNALEEIRQKEIAKYLKHLDEKEREVIEQVTKSMIQKIIQLPVLQLKAACKRGEAETLVDVLNDLFNLEKQTVK</sequence>
<dbReference type="GO" id="GO:0008883">
    <property type="term" value="F:glutamyl-tRNA reductase activity"/>
    <property type="evidence" value="ECO:0007669"/>
    <property type="project" value="UniProtKB-UniRule"/>
</dbReference>
<feature type="binding site" evidence="8 11">
    <location>
        <begin position="189"/>
        <end position="194"/>
    </location>
    <ligand>
        <name>NADP(+)</name>
        <dbReference type="ChEBI" id="CHEBI:58349"/>
    </ligand>
</feature>
<reference evidence="17 18" key="1">
    <citation type="submission" date="2020-03" db="EMBL/GenBank/DDBJ databases">
        <title>Genomic Encyclopedia of Type Strains, Phase IV (KMG-IV): sequencing the most valuable type-strain genomes for metagenomic binning, comparative biology and taxonomic classification.</title>
        <authorList>
            <person name="Goeker M."/>
        </authorList>
    </citation>
    <scope>NUCLEOTIDE SEQUENCE [LARGE SCALE GENOMIC DNA]</scope>
    <source>
        <strain evidence="17 18">DSM 5718</strain>
    </source>
</reference>
<comment type="catalytic activity">
    <reaction evidence="7 8 13">
        <text>(S)-4-amino-5-oxopentanoate + tRNA(Glu) + NADP(+) = L-glutamyl-tRNA(Glu) + NADPH + H(+)</text>
        <dbReference type="Rhea" id="RHEA:12344"/>
        <dbReference type="Rhea" id="RHEA-COMP:9663"/>
        <dbReference type="Rhea" id="RHEA-COMP:9680"/>
        <dbReference type="ChEBI" id="CHEBI:15378"/>
        <dbReference type="ChEBI" id="CHEBI:57501"/>
        <dbReference type="ChEBI" id="CHEBI:57783"/>
        <dbReference type="ChEBI" id="CHEBI:58349"/>
        <dbReference type="ChEBI" id="CHEBI:78442"/>
        <dbReference type="ChEBI" id="CHEBI:78520"/>
        <dbReference type="EC" id="1.2.1.70"/>
    </reaction>
</comment>
<evidence type="ECO:0000256" key="4">
    <source>
        <dbReference type="ARBA" id="ARBA00022857"/>
    </source>
</evidence>
<dbReference type="CDD" id="cd05213">
    <property type="entry name" value="NAD_bind_Glutamyl_tRNA_reduct"/>
    <property type="match status" value="1"/>
</dbReference>
<dbReference type="InterPro" id="IPR036343">
    <property type="entry name" value="GluRdtase_N_sf"/>
</dbReference>
<dbReference type="FunFam" id="3.30.460.30:FF:000001">
    <property type="entry name" value="Glutamyl-tRNA reductase"/>
    <property type="match status" value="1"/>
</dbReference>
<dbReference type="PANTHER" id="PTHR43013:SF1">
    <property type="entry name" value="GLUTAMYL-TRNA REDUCTASE"/>
    <property type="match status" value="1"/>
</dbReference>
<dbReference type="EC" id="1.2.1.70" evidence="3 8"/>
<keyword evidence="18" id="KW-1185">Reference proteome</keyword>
<dbReference type="Pfam" id="PF05201">
    <property type="entry name" value="GlutR_N"/>
    <property type="match status" value="1"/>
</dbReference>
<dbReference type="Pfam" id="PF01488">
    <property type="entry name" value="Shikimate_DH"/>
    <property type="match status" value="1"/>
</dbReference>
<evidence type="ECO:0000256" key="2">
    <source>
        <dbReference type="ARBA" id="ARBA00005916"/>
    </source>
</evidence>
<evidence type="ECO:0000256" key="6">
    <source>
        <dbReference type="ARBA" id="ARBA00023244"/>
    </source>
</evidence>
<dbReference type="HAMAP" id="MF_00087">
    <property type="entry name" value="Glu_tRNA_reductase"/>
    <property type="match status" value="1"/>
</dbReference>
<dbReference type="NCBIfam" id="TIGR01035">
    <property type="entry name" value="hemA"/>
    <property type="match status" value="1"/>
</dbReference>
<dbReference type="SUPFAM" id="SSF51735">
    <property type="entry name" value="NAD(P)-binding Rossmann-fold domains"/>
    <property type="match status" value="1"/>
</dbReference>
<evidence type="ECO:0000256" key="1">
    <source>
        <dbReference type="ARBA" id="ARBA00005059"/>
    </source>
</evidence>
<dbReference type="InterPro" id="IPR015896">
    <property type="entry name" value="4pyrrol_synth_GluRdtase_dimer"/>
</dbReference>
<feature type="binding site" evidence="8 10">
    <location>
        <position position="109"/>
    </location>
    <ligand>
        <name>substrate</name>
    </ligand>
</feature>
<dbReference type="AlphaFoldDB" id="A0A846MS63"/>
<evidence type="ECO:0000256" key="12">
    <source>
        <dbReference type="PIRSR" id="PIRSR000445-4"/>
    </source>
</evidence>
<dbReference type="InterPro" id="IPR006151">
    <property type="entry name" value="Shikm_DH/Glu-tRNA_Rdtase"/>
</dbReference>
<evidence type="ECO:0000256" key="10">
    <source>
        <dbReference type="PIRSR" id="PIRSR000445-2"/>
    </source>
</evidence>
<evidence type="ECO:0000256" key="3">
    <source>
        <dbReference type="ARBA" id="ARBA00012970"/>
    </source>
</evidence>
<feature type="binding site" evidence="8 10">
    <location>
        <begin position="50"/>
        <end position="53"/>
    </location>
    <ligand>
        <name>substrate</name>
    </ligand>
</feature>
<evidence type="ECO:0000256" key="5">
    <source>
        <dbReference type="ARBA" id="ARBA00023002"/>
    </source>
</evidence>
<dbReference type="Proteomes" id="UP000537126">
    <property type="component" value="Unassembled WGS sequence"/>
</dbReference>
<evidence type="ECO:0000256" key="13">
    <source>
        <dbReference type="RuleBase" id="RU000584"/>
    </source>
</evidence>
<dbReference type="InterPro" id="IPR000343">
    <property type="entry name" value="4pyrrol_synth_GluRdtase"/>
</dbReference>
<comment type="subunit">
    <text evidence="8">Homodimer.</text>
</comment>
<comment type="pathway">
    <text evidence="1 8 13">Porphyrin-containing compound metabolism; protoporphyrin-IX biosynthesis; 5-aminolevulinate from L-glutamyl-tRNA(Glu): step 1/2.</text>
</comment>
<gene>
    <name evidence="8" type="primary">hemA</name>
    <name evidence="17" type="ORF">FHS56_001906</name>
</gene>
<evidence type="ECO:0000256" key="7">
    <source>
        <dbReference type="ARBA" id="ARBA00047464"/>
    </source>
</evidence>
<dbReference type="Pfam" id="PF00745">
    <property type="entry name" value="GlutR_dimer"/>
    <property type="match status" value="1"/>
</dbReference>
<dbReference type="InterPro" id="IPR015895">
    <property type="entry name" value="4pyrrol_synth_GluRdtase_N"/>
</dbReference>
<dbReference type="UniPathway" id="UPA00251">
    <property type="reaction ID" value="UER00316"/>
</dbReference>
<dbReference type="SUPFAM" id="SSF69742">
    <property type="entry name" value="Glutamyl tRNA-reductase catalytic, N-terminal domain"/>
    <property type="match status" value="1"/>
</dbReference>
<evidence type="ECO:0000313" key="17">
    <source>
        <dbReference type="EMBL" id="NIK74393.1"/>
    </source>
</evidence>
<feature type="site" description="Important for activity" evidence="8 12">
    <location>
        <position position="99"/>
    </location>
</feature>
<dbReference type="GO" id="GO:0019353">
    <property type="term" value="P:protoporphyrinogen IX biosynthetic process from glutamate"/>
    <property type="evidence" value="ECO:0007669"/>
    <property type="project" value="TreeGrafter"/>
</dbReference>
<dbReference type="InterPro" id="IPR036453">
    <property type="entry name" value="GluRdtase_dimer_dom_sf"/>
</dbReference>
<comment type="similarity">
    <text evidence="2 8 13">Belongs to the glutamyl-tRNA reductase family.</text>
</comment>
<comment type="caution">
    <text evidence="17">The sequence shown here is derived from an EMBL/GenBank/DDBJ whole genome shotgun (WGS) entry which is preliminary data.</text>
</comment>
<feature type="domain" description="Quinate/shikimate 5-dehydrogenase/glutamyl-tRNA reductase" evidence="15">
    <location>
        <begin position="172"/>
        <end position="302"/>
    </location>
</feature>
<comment type="miscellaneous">
    <text evidence="8">During catalysis, the active site Cys acts as a nucleophile attacking the alpha-carbonyl group of tRNA-bound glutamate with the formation of a thioester intermediate between enzyme and glutamate, and the concomitant release of tRNA(Glu). The thioester intermediate is finally reduced by direct hydride transfer from NADPH, to form the product GSA.</text>
</comment>
<comment type="domain">
    <text evidence="8">Possesses an unusual extended V-shaped dimeric structure with each monomer consisting of three distinct domains arranged along a curved 'spinal' alpha-helix. The N-terminal catalytic domain specifically recognizes the glutamate moiety of the substrate. The second domain is the NADPH-binding domain, and the third C-terminal domain is responsible for dimerization.</text>
</comment>
<dbReference type="InterPro" id="IPR036291">
    <property type="entry name" value="NAD(P)-bd_dom_sf"/>
</dbReference>
<keyword evidence="4 8" id="KW-0521">NADP</keyword>
<feature type="active site" description="Nucleophile" evidence="8 9">
    <location>
        <position position="51"/>
    </location>
</feature>
<comment type="function">
    <text evidence="8">Catalyzes the NADPH-dependent reduction of glutamyl-tRNA(Glu) to glutamate 1-semialdehyde (GSA).</text>
</comment>
<evidence type="ECO:0000313" key="18">
    <source>
        <dbReference type="Proteomes" id="UP000537126"/>
    </source>
</evidence>
<keyword evidence="5 8" id="KW-0560">Oxidoreductase</keyword>
<evidence type="ECO:0000256" key="8">
    <source>
        <dbReference type="HAMAP-Rule" id="MF_00087"/>
    </source>
</evidence>
<dbReference type="PANTHER" id="PTHR43013">
    <property type="entry name" value="GLUTAMYL-TRNA REDUCTASE"/>
    <property type="match status" value="1"/>
</dbReference>
<evidence type="ECO:0000259" key="15">
    <source>
        <dbReference type="Pfam" id="PF01488"/>
    </source>
</evidence>
<evidence type="ECO:0000256" key="9">
    <source>
        <dbReference type="PIRSR" id="PIRSR000445-1"/>
    </source>
</evidence>
<dbReference type="PIRSF" id="PIRSF000445">
    <property type="entry name" value="4pyrrol_synth_GluRdtase"/>
    <property type="match status" value="1"/>
</dbReference>
<proteinExistence type="inferred from homology"/>
<dbReference type="Gene3D" id="3.40.50.720">
    <property type="entry name" value="NAD(P)-binding Rossmann-like Domain"/>
    <property type="match status" value="1"/>
</dbReference>
<name>A0A846MS63_9BACT</name>
<evidence type="ECO:0000256" key="11">
    <source>
        <dbReference type="PIRSR" id="PIRSR000445-3"/>
    </source>
</evidence>
<dbReference type="SUPFAM" id="SSF69075">
    <property type="entry name" value="Glutamyl tRNA-reductase dimerization domain"/>
    <property type="match status" value="1"/>
</dbReference>
<feature type="binding site" evidence="8 10">
    <location>
        <position position="120"/>
    </location>
    <ligand>
        <name>substrate</name>
    </ligand>
</feature>
<accession>A0A846MS63</accession>
<dbReference type="RefSeq" id="WP_166920011.1">
    <property type="nucleotide sequence ID" value="NZ_JAASRN010000002.1"/>
</dbReference>
<dbReference type="GO" id="GO:0050661">
    <property type="term" value="F:NADP binding"/>
    <property type="evidence" value="ECO:0007669"/>
    <property type="project" value="InterPro"/>
</dbReference>
<evidence type="ECO:0000259" key="16">
    <source>
        <dbReference type="Pfam" id="PF05201"/>
    </source>
</evidence>
<feature type="binding site" evidence="8 10">
    <location>
        <begin position="114"/>
        <end position="116"/>
    </location>
    <ligand>
        <name>substrate</name>
    </ligand>
</feature>
<feature type="domain" description="Glutamyl-tRNA reductase N-terminal" evidence="16">
    <location>
        <begin position="9"/>
        <end position="156"/>
    </location>
</feature>